<sequence>MPSTRSGASYTPSSSSQKGNRRDYGRSQPGTEEKGLVDDFQTAKIGHSDADNTILPSQRMTPSQEASVDIYKARHKATTIPCSTRSIRSLQICGKNASILT</sequence>
<name>A0A9Q3KTL8_9BASI</name>
<organism evidence="2 3">
    <name type="scientific">Austropuccinia psidii MF-1</name>
    <dbReference type="NCBI Taxonomy" id="1389203"/>
    <lineage>
        <taxon>Eukaryota</taxon>
        <taxon>Fungi</taxon>
        <taxon>Dikarya</taxon>
        <taxon>Basidiomycota</taxon>
        <taxon>Pucciniomycotina</taxon>
        <taxon>Pucciniomycetes</taxon>
        <taxon>Pucciniales</taxon>
        <taxon>Sphaerophragmiaceae</taxon>
        <taxon>Austropuccinia</taxon>
    </lineage>
</organism>
<feature type="region of interest" description="Disordered" evidence="1">
    <location>
        <begin position="1"/>
        <end position="66"/>
    </location>
</feature>
<evidence type="ECO:0000313" key="3">
    <source>
        <dbReference type="Proteomes" id="UP000765509"/>
    </source>
</evidence>
<dbReference type="AlphaFoldDB" id="A0A9Q3KTL8"/>
<feature type="compositionally biased region" description="Basic and acidic residues" evidence="1">
    <location>
        <begin position="20"/>
        <end position="37"/>
    </location>
</feature>
<reference evidence="2" key="1">
    <citation type="submission" date="2021-03" db="EMBL/GenBank/DDBJ databases">
        <title>Draft genome sequence of rust myrtle Austropuccinia psidii MF-1, a brazilian biotype.</title>
        <authorList>
            <person name="Quecine M.C."/>
            <person name="Pachon D.M.R."/>
            <person name="Bonatelli M.L."/>
            <person name="Correr F.H."/>
            <person name="Franceschini L.M."/>
            <person name="Leite T.F."/>
            <person name="Margarido G.R.A."/>
            <person name="Almeida C.A."/>
            <person name="Ferrarezi J.A."/>
            <person name="Labate C.A."/>
        </authorList>
    </citation>
    <scope>NUCLEOTIDE SEQUENCE</scope>
    <source>
        <strain evidence="2">MF-1</strain>
    </source>
</reference>
<dbReference type="EMBL" id="AVOT02125141">
    <property type="protein sequence ID" value="MBW0586842.1"/>
    <property type="molecule type" value="Genomic_DNA"/>
</dbReference>
<gene>
    <name evidence="2" type="ORF">O181_126557</name>
</gene>
<keyword evidence="3" id="KW-1185">Reference proteome</keyword>
<comment type="caution">
    <text evidence="2">The sequence shown here is derived from an EMBL/GenBank/DDBJ whole genome shotgun (WGS) entry which is preliminary data.</text>
</comment>
<feature type="compositionally biased region" description="Polar residues" evidence="1">
    <location>
        <begin position="1"/>
        <end position="18"/>
    </location>
</feature>
<accession>A0A9Q3KTL8</accession>
<evidence type="ECO:0000313" key="2">
    <source>
        <dbReference type="EMBL" id="MBW0586842.1"/>
    </source>
</evidence>
<proteinExistence type="predicted"/>
<dbReference type="Proteomes" id="UP000765509">
    <property type="component" value="Unassembled WGS sequence"/>
</dbReference>
<protein>
    <submittedName>
        <fullName evidence="2">Uncharacterized protein</fullName>
    </submittedName>
</protein>
<feature type="compositionally biased region" description="Polar residues" evidence="1">
    <location>
        <begin position="54"/>
        <end position="66"/>
    </location>
</feature>
<evidence type="ECO:0000256" key="1">
    <source>
        <dbReference type="SAM" id="MobiDB-lite"/>
    </source>
</evidence>